<feature type="region of interest" description="Disordered" evidence="5">
    <location>
        <begin position="380"/>
        <end position="422"/>
    </location>
</feature>
<feature type="region of interest" description="Disordered" evidence="5">
    <location>
        <begin position="479"/>
        <end position="507"/>
    </location>
</feature>
<evidence type="ECO:0000256" key="3">
    <source>
        <dbReference type="ARBA" id="ARBA00022777"/>
    </source>
</evidence>
<dbReference type="GO" id="GO:0016301">
    <property type="term" value="F:kinase activity"/>
    <property type="evidence" value="ECO:0007669"/>
    <property type="project" value="UniProtKB-KW"/>
</dbReference>
<organism evidence="7 8">
    <name type="scientific">Cafeteria roenbergensis</name>
    <name type="common">Marine flagellate</name>
    <dbReference type="NCBI Taxonomy" id="33653"/>
    <lineage>
        <taxon>Eukaryota</taxon>
        <taxon>Sar</taxon>
        <taxon>Stramenopiles</taxon>
        <taxon>Bigyra</taxon>
        <taxon>Opalozoa</taxon>
        <taxon>Bicosoecida</taxon>
        <taxon>Cafeteriaceae</taxon>
        <taxon>Cafeteria</taxon>
    </lineage>
</organism>
<protein>
    <recommendedName>
        <fullName evidence="6">DAGKc domain-containing protein</fullName>
    </recommendedName>
</protein>
<dbReference type="PROSITE" id="PS50146">
    <property type="entry name" value="DAGK"/>
    <property type="match status" value="1"/>
</dbReference>
<dbReference type="AlphaFoldDB" id="A0A5A8CCR3"/>
<dbReference type="Pfam" id="PF00781">
    <property type="entry name" value="DAGK_cat"/>
    <property type="match status" value="1"/>
</dbReference>
<name>A0A5A8CCR3_CAFRO</name>
<evidence type="ECO:0000259" key="6">
    <source>
        <dbReference type="PROSITE" id="PS50146"/>
    </source>
</evidence>
<evidence type="ECO:0000256" key="4">
    <source>
        <dbReference type="ARBA" id="ARBA00022840"/>
    </source>
</evidence>
<keyword evidence="4" id="KW-0067">ATP-binding</keyword>
<dbReference type="SUPFAM" id="SSF111331">
    <property type="entry name" value="NAD kinase/diacylglycerol kinase-like"/>
    <property type="match status" value="2"/>
</dbReference>
<feature type="domain" description="DAGKc" evidence="6">
    <location>
        <begin position="197"/>
        <end position="273"/>
    </location>
</feature>
<keyword evidence="1" id="KW-0808">Transferase</keyword>
<evidence type="ECO:0000256" key="1">
    <source>
        <dbReference type="ARBA" id="ARBA00022679"/>
    </source>
</evidence>
<evidence type="ECO:0000313" key="8">
    <source>
        <dbReference type="Proteomes" id="UP000323011"/>
    </source>
</evidence>
<dbReference type="InterPro" id="IPR016064">
    <property type="entry name" value="NAD/diacylglycerol_kinase_sf"/>
</dbReference>
<keyword evidence="8" id="KW-1185">Reference proteome</keyword>
<keyword evidence="3" id="KW-0418">Kinase</keyword>
<evidence type="ECO:0000256" key="2">
    <source>
        <dbReference type="ARBA" id="ARBA00022741"/>
    </source>
</evidence>
<dbReference type="PANTHER" id="PTHR12358:SF54">
    <property type="entry name" value="SPHINGOSINE KINASE RELATED PROTEIN"/>
    <property type="match status" value="1"/>
</dbReference>
<feature type="compositionally biased region" description="Gly residues" evidence="5">
    <location>
        <begin position="276"/>
        <end position="287"/>
    </location>
</feature>
<evidence type="ECO:0000313" key="7">
    <source>
        <dbReference type="EMBL" id="KAA0150688.1"/>
    </source>
</evidence>
<feature type="region of interest" description="Disordered" evidence="5">
    <location>
        <begin position="145"/>
        <end position="164"/>
    </location>
</feature>
<accession>A0A5A8CCR3</accession>
<proteinExistence type="predicted"/>
<gene>
    <name evidence="7" type="ORF">FNF29_05025</name>
</gene>
<dbReference type="GO" id="GO:0005524">
    <property type="term" value="F:ATP binding"/>
    <property type="evidence" value="ECO:0007669"/>
    <property type="project" value="UniProtKB-KW"/>
</dbReference>
<feature type="compositionally biased region" description="Low complexity" evidence="5">
    <location>
        <begin position="397"/>
        <end position="422"/>
    </location>
</feature>
<feature type="region of interest" description="Disordered" evidence="5">
    <location>
        <begin position="272"/>
        <end position="306"/>
    </location>
</feature>
<comment type="caution">
    <text evidence="7">The sequence shown here is derived from an EMBL/GenBank/DDBJ whole genome shotgun (WGS) entry which is preliminary data.</text>
</comment>
<dbReference type="Pfam" id="PF19279">
    <property type="entry name" value="YegS_C"/>
    <property type="match status" value="1"/>
</dbReference>
<dbReference type="EMBL" id="VLTN01000032">
    <property type="protein sequence ID" value="KAA0150688.1"/>
    <property type="molecule type" value="Genomic_DNA"/>
</dbReference>
<dbReference type="Gene3D" id="3.40.50.10330">
    <property type="entry name" value="Probable inorganic polyphosphate/atp-NAD kinase, domain 1"/>
    <property type="match status" value="2"/>
</dbReference>
<dbReference type="InterPro" id="IPR050187">
    <property type="entry name" value="Lipid_Phosphate_FormReg"/>
</dbReference>
<dbReference type="InterPro" id="IPR001206">
    <property type="entry name" value="Diacylglycerol_kinase_cat_dom"/>
</dbReference>
<feature type="region of interest" description="Disordered" evidence="5">
    <location>
        <begin position="436"/>
        <end position="465"/>
    </location>
</feature>
<dbReference type="InterPro" id="IPR017438">
    <property type="entry name" value="ATP-NAD_kinase_N"/>
</dbReference>
<dbReference type="PANTHER" id="PTHR12358">
    <property type="entry name" value="SPHINGOSINE KINASE"/>
    <property type="match status" value="1"/>
</dbReference>
<dbReference type="Proteomes" id="UP000323011">
    <property type="component" value="Unassembled WGS sequence"/>
</dbReference>
<feature type="compositionally biased region" description="Low complexity" evidence="5">
    <location>
        <begin position="453"/>
        <end position="463"/>
    </location>
</feature>
<reference evidence="7 8" key="1">
    <citation type="submission" date="2019-07" db="EMBL/GenBank/DDBJ databases">
        <title>Genomes of Cafeteria roenbergensis.</title>
        <authorList>
            <person name="Fischer M.G."/>
            <person name="Hackl T."/>
            <person name="Roman M."/>
        </authorList>
    </citation>
    <scope>NUCLEOTIDE SEQUENCE [LARGE SCALE GENOMIC DNA]</scope>
    <source>
        <strain evidence="7 8">BVI</strain>
    </source>
</reference>
<evidence type="ECO:0000256" key="5">
    <source>
        <dbReference type="SAM" id="MobiDB-lite"/>
    </source>
</evidence>
<dbReference type="InterPro" id="IPR045540">
    <property type="entry name" value="YegS/DAGK_C"/>
</dbReference>
<dbReference type="OMA" id="YEQNCEL"/>
<dbReference type="Gene3D" id="2.60.200.40">
    <property type="match status" value="1"/>
</dbReference>
<keyword evidence="2" id="KW-0547">Nucleotide-binding</keyword>
<sequence>MAVGTGRFVETAGTDICGIPRLALQQRTASGWEAAPPLDSCAGSFNCCPACCQSESEVMPPLPLACSLPERASSVRVASVVIVFNPAGGSASASRRWDAVFRCAAALRAVGIAVRLVHTEFAGHATDIAQSLPLKAARVVEPSPRLPQGALLSPAKGSEDDSDDAAATRLADARLAFRSASTPSSVPPSDDVSGNVFDCIVVGGGDGTLREVVAGLVERADGAAKTVPVVALPIGTGNSTMLDMGVHEPMDAVSAVLGGRAHSVDAFELRHSGRAAGRGPGSDGGGSASAMTPHGPTVSKDIRDPETGVIIPPGRVVGVNVIGVLAPTDATLFAERNRWLGGLRYDVGGVGCLIALPKYDFHTHFSQQLLPVSGPLPTDSDLGISPAGSGECETALGSAPSPIGGSGSSSEPGSVGAEDTPSSACAATGSAALASPCAGADADGGESKERRCGPSSSESECGSVDSACSSTAAKRAGRLPDAGAASTADSSGGGSAGIPAGSAADRNVKGSPALSADLFAVFIQNTRHSGNGLCVAPGSRLDDGMFDVTLMPRISRLELLRGFNLLKLGGHSRLPGACLTQCRSALLSHDPEHLPGLEGSGTAASTPLVVMMDGDVLVHTPALVRIMPGAWLALTAY</sequence>